<keyword evidence="2" id="KW-1133">Transmembrane helix</keyword>
<comment type="caution">
    <text evidence="3">The sequence shown here is derived from an EMBL/GenBank/DDBJ whole genome shotgun (WGS) entry which is preliminary data.</text>
</comment>
<evidence type="ECO:0000313" key="4">
    <source>
        <dbReference type="Proteomes" id="UP000027178"/>
    </source>
</evidence>
<feature type="compositionally biased region" description="Low complexity" evidence="1">
    <location>
        <begin position="25"/>
        <end position="34"/>
    </location>
</feature>
<feature type="compositionally biased region" description="Low complexity" evidence="1">
    <location>
        <begin position="170"/>
        <end position="185"/>
    </location>
</feature>
<proteinExistence type="predicted"/>
<accession>A0A066Z1W7</accession>
<protein>
    <submittedName>
        <fullName evidence="3">Uncharacterized protein</fullName>
    </submittedName>
</protein>
<dbReference type="Proteomes" id="UP000027178">
    <property type="component" value="Unassembled WGS sequence"/>
</dbReference>
<dbReference type="PATRIC" id="fig|1348663.4.peg.3807"/>
<name>A0A066Z1W7_9ACTN</name>
<feature type="compositionally biased region" description="Basic and acidic residues" evidence="1">
    <location>
        <begin position="64"/>
        <end position="79"/>
    </location>
</feature>
<feature type="region of interest" description="Disordered" evidence="1">
    <location>
        <begin position="1"/>
        <end position="130"/>
    </location>
</feature>
<organism evidence="3 4">
    <name type="scientific">Kitasatospora cheerisanensis KCTC 2395</name>
    <dbReference type="NCBI Taxonomy" id="1348663"/>
    <lineage>
        <taxon>Bacteria</taxon>
        <taxon>Bacillati</taxon>
        <taxon>Actinomycetota</taxon>
        <taxon>Actinomycetes</taxon>
        <taxon>Kitasatosporales</taxon>
        <taxon>Streptomycetaceae</taxon>
        <taxon>Kitasatospora</taxon>
    </lineage>
</organism>
<evidence type="ECO:0000256" key="1">
    <source>
        <dbReference type="SAM" id="MobiDB-lite"/>
    </source>
</evidence>
<feature type="transmembrane region" description="Helical" evidence="2">
    <location>
        <begin position="135"/>
        <end position="156"/>
    </location>
</feature>
<feature type="compositionally biased region" description="Low complexity" evidence="1">
    <location>
        <begin position="114"/>
        <end position="126"/>
    </location>
</feature>
<keyword evidence="2" id="KW-0472">Membrane</keyword>
<evidence type="ECO:0000256" key="2">
    <source>
        <dbReference type="SAM" id="Phobius"/>
    </source>
</evidence>
<dbReference type="EMBL" id="JNBY01000093">
    <property type="protein sequence ID" value="KDN84160.1"/>
    <property type="molecule type" value="Genomic_DNA"/>
</dbReference>
<keyword evidence="4" id="KW-1185">Reference proteome</keyword>
<dbReference type="AlphaFoldDB" id="A0A066Z1W7"/>
<gene>
    <name evidence="3" type="ORF">KCH_39510</name>
</gene>
<evidence type="ECO:0000313" key="3">
    <source>
        <dbReference type="EMBL" id="KDN84160.1"/>
    </source>
</evidence>
<feature type="region of interest" description="Disordered" evidence="1">
    <location>
        <begin position="170"/>
        <end position="197"/>
    </location>
</feature>
<reference evidence="3 4" key="1">
    <citation type="submission" date="2014-05" db="EMBL/GenBank/DDBJ databases">
        <title>Draft Genome Sequence of Kitasatospora cheerisanensis KCTC 2395.</title>
        <authorList>
            <person name="Nam D.H."/>
        </authorList>
    </citation>
    <scope>NUCLEOTIDE SEQUENCE [LARGE SCALE GENOMIC DNA]</scope>
    <source>
        <strain evidence="3 4">KCTC 2395</strain>
    </source>
</reference>
<dbReference type="eggNOG" id="ENOG502ZUB4">
    <property type="taxonomic scope" value="Bacteria"/>
</dbReference>
<feature type="compositionally biased region" description="Low complexity" evidence="1">
    <location>
        <begin position="8"/>
        <end position="17"/>
    </location>
</feature>
<keyword evidence="2" id="KW-0812">Transmembrane</keyword>
<dbReference type="HOGENOM" id="CLU_942610_0_0_11"/>
<sequence length="295" mass="29830">MRPRDDAAPAFRAPRPGRAGRPRRGTAAARAGRTAPPPPGRLPDLRRGLRRPPRPPRTAGGLRRPADAAGRRRPADGRPRGRVRGPHGSPSGRLPEGPYRALRRPRGPARTGSPAGAPHAATGPGRPARRRRRTAGLLLATAAVAVAATLGGVLLARNAPESAVSSARGGADAAAAPSPAGAGSATQPKAVGGEQGPEFTAEQLPAQVRQLLAARPTAQLGSADSPAASVPACVLTAAGHPDEQPLGTGPGRYQGRTVLALVFRPAGGSGPLDVYLATPECPGSTILLHSTVPAP</sequence>